<proteinExistence type="predicted"/>
<reference evidence="1 2" key="1">
    <citation type="submission" date="2016-01" db="EMBL/GenBank/DDBJ databases">
        <authorList>
            <person name="Mitreva M."/>
            <person name="Pepin K.H."/>
            <person name="Mihindukulasuriya K.A."/>
            <person name="Fulton R."/>
            <person name="Fronick C."/>
            <person name="O'Laughlin M."/>
            <person name="Miner T."/>
            <person name="Herter B."/>
            <person name="Rosa B.A."/>
            <person name="Cordes M."/>
            <person name="Tomlinson C."/>
            <person name="Wollam A."/>
            <person name="Palsikar V.B."/>
            <person name="Mardis E.R."/>
            <person name="Wilson R.K."/>
        </authorList>
    </citation>
    <scope>NUCLEOTIDE SEQUENCE [LARGE SCALE GENOMIC DNA]</scope>
    <source>
        <strain evidence="1 2">DNF00696</strain>
    </source>
</reference>
<sequence length="47" mass="5060">MVPPTSSLIKSLGKKATFCQNVWTKFGICTILEITGRSGCGSRTRQG</sequence>
<comment type="caution">
    <text evidence="1">The sequence shown here is derived from an EMBL/GenBank/DDBJ whole genome shotgun (WGS) entry which is preliminary data.</text>
</comment>
<evidence type="ECO:0000313" key="2">
    <source>
        <dbReference type="Proteomes" id="UP000070572"/>
    </source>
</evidence>
<name>A0AB34WZ44_9ACTO</name>
<dbReference type="AlphaFoldDB" id="A0AB34WZ44"/>
<accession>A0AB34WZ44</accession>
<dbReference type="EMBL" id="LSDN01000014">
    <property type="protein sequence ID" value="KXB80640.1"/>
    <property type="molecule type" value="Genomic_DNA"/>
</dbReference>
<evidence type="ECO:0000313" key="1">
    <source>
        <dbReference type="EMBL" id="KXB80640.1"/>
    </source>
</evidence>
<dbReference type="Proteomes" id="UP000070572">
    <property type="component" value="Unassembled WGS sequence"/>
</dbReference>
<organism evidence="1 2">
    <name type="scientific">Varibaculum cambriense</name>
    <dbReference type="NCBI Taxonomy" id="184870"/>
    <lineage>
        <taxon>Bacteria</taxon>
        <taxon>Bacillati</taxon>
        <taxon>Actinomycetota</taxon>
        <taxon>Actinomycetes</taxon>
        <taxon>Actinomycetales</taxon>
        <taxon>Actinomycetaceae</taxon>
        <taxon>Varibaculum</taxon>
    </lineage>
</organism>
<gene>
    <name evidence="1" type="ORF">HMPREF1862_00947</name>
</gene>
<protein>
    <submittedName>
        <fullName evidence="1">Uncharacterized protein</fullName>
    </submittedName>
</protein>